<evidence type="ECO:0008006" key="2">
    <source>
        <dbReference type="Google" id="ProtNLM"/>
    </source>
</evidence>
<organism evidence="1">
    <name type="scientific">marine sediment metagenome</name>
    <dbReference type="NCBI Taxonomy" id="412755"/>
    <lineage>
        <taxon>unclassified sequences</taxon>
        <taxon>metagenomes</taxon>
        <taxon>ecological metagenomes</taxon>
    </lineage>
</organism>
<dbReference type="Gene3D" id="3.30.420.40">
    <property type="match status" value="1"/>
</dbReference>
<dbReference type="EMBL" id="LAZR01062688">
    <property type="protein sequence ID" value="KKK61008.1"/>
    <property type="molecule type" value="Genomic_DNA"/>
</dbReference>
<reference evidence="1" key="1">
    <citation type="journal article" date="2015" name="Nature">
        <title>Complex archaea that bridge the gap between prokaryotes and eukaryotes.</title>
        <authorList>
            <person name="Spang A."/>
            <person name="Saw J.H."/>
            <person name="Jorgensen S.L."/>
            <person name="Zaremba-Niedzwiedzka K."/>
            <person name="Martijn J."/>
            <person name="Lind A.E."/>
            <person name="van Eijk R."/>
            <person name="Schleper C."/>
            <person name="Guy L."/>
            <person name="Ettema T.J."/>
        </authorList>
    </citation>
    <scope>NUCLEOTIDE SEQUENCE</scope>
</reference>
<dbReference type="SUPFAM" id="SSF53067">
    <property type="entry name" value="Actin-like ATPase domain"/>
    <property type="match status" value="1"/>
</dbReference>
<evidence type="ECO:0000313" key="1">
    <source>
        <dbReference type="EMBL" id="KKK61008.1"/>
    </source>
</evidence>
<gene>
    <name evidence="1" type="ORF">LCGC14_3018640</name>
</gene>
<sequence length="192" mass="20728">LFTEFEQTIPLIWRVMVDVPRFGTPLRVDLSWSPTRWSEKKSLACDTCDGVGKTSKISGEEALDAIYRGDEARLAQAGLDPTQLMATGSDWTGFEPILAEWIDEAAAHLARAAITVASVIDFATVVIDGGFPTAIRTRLADAIRTQLGNQDCRGIARPDIIEGSIGRQAQAIGAGALPIFAHYLLDSQSAQL</sequence>
<dbReference type="AlphaFoldDB" id="A0A0F8WWH3"/>
<protein>
    <recommendedName>
        <fullName evidence="2">ROK family protein</fullName>
    </recommendedName>
</protein>
<feature type="non-terminal residue" evidence="1">
    <location>
        <position position="1"/>
    </location>
</feature>
<accession>A0A0F8WWH3</accession>
<dbReference type="InterPro" id="IPR043129">
    <property type="entry name" value="ATPase_NBD"/>
</dbReference>
<proteinExistence type="predicted"/>
<name>A0A0F8WWH3_9ZZZZ</name>
<comment type="caution">
    <text evidence="1">The sequence shown here is derived from an EMBL/GenBank/DDBJ whole genome shotgun (WGS) entry which is preliminary data.</text>
</comment>